<protein>
    <recommendedName>
        <fullName evidence="16">WD repeat-containing and planar cell polarity effector protein fritz</fullName>
    </recommendedName>
</protein>
<evidence type="ECO:0000256" key="12">
    <source>
        <dbReference type="ARBA" id="ARBA00023273"/>
    </source>
</evidence>
<dbReference type="InterPro" id="IPR036322">
    <property type="entry name" value="WD40_repeat_dom_sf"/>
</dbReference>
<dbReference type="EMBL" id="JAVRBK010000005">
    <property type="protein sequence ID" value="KAK5644239.1"/>
    <property type="molecule type" value="Genomic_DNA"/>
</dbReference>
<evidence type="ECO:0000256" key="6">
    <source>
        <dbReference type="ARBA" id="ARBA00022574"/>
    </source>
</evidence>
<feature type="region of interest" description="Disordered" evidence="13">
    <location>
        <begin position="689"/>
        <end position="708"/>
    </location>
</feature>
<keyword evidence="10" id="KW-0472">Membrane</keyword>
<evidence type="ECO:0000313" key="14">
    <source>
        <dbReference type="EMBL" id="KAK5644239.1"/>
    </source>
</evidence>
<keyword evidence="4" id="KW-1003">Cell membrane</keyword>
<evidence type="ECO:0000256" key="1">
    <source>
        <dbReference type="ARBA" id="ARBA00004236"/>
    </source>
</evidence>
<accession>A0AAN7VIS1</accession>
<dbReference type="Pfam" id="PF11768">
    <property type="entry name" value="Frtz"/>
    <property type="match status" value="2"/>
</dbReference>
<evidence type="ECO:0000256" key="8">
    <source>
        <dbReference type="ARBA" id="ARBA00022794"/>
    </source>
</evidence>
<keyword evidence="11" id="KW-0206">Cytoskeleton</keyword>
<dbReference type="GO" id="GO:0045184">
    <property type="term" value="P:establishment of protein localization"/>
    <property type="evidence" value="ECO:0007669"/>
    <property type="project" value="TreeGrafter"/>
</dbReference>
<evidence type="ECO:0000256" key="2">
    <source>
        <dbReference type="ARBA" id="ARBA00004430"/>
    </source>
</evidence>
<keyword evidence="9" id="KW-0969">Cilium</keyword>
<dbReference type="PANTHER" id="PTHR13667">
    <property type="entry name" value="HOMOLOC-13"/>
    <property type="match status" value="1"/>
</dbReference>
<dbReference type="GO" id="GO:0007399">
    <property type="term" value="P:nervous system development"/>
    <property type="evidence" value="ECO:0007669"/>
    <property type="project" value="TreeGrafter"/>
</dbReference>
<evidence type="ECO:0000256" key="13">
    <source>
        <dbReference type="SAM" id="MobiDB-lite"/>
    </source>
</evidence>
<keyword evidence="15" id="KW-1185">Reference proteome</keyword>
<dbReference type="SUPFAM" id="SSF50978">
    <property type="entry name" value="WD40 repeat-like"/>
    <property type="match status" value="1"/>
</dbReference>
<feature type="region of interest" description="Disordered" evidence="13">
    <location>
        <begin position="722"/>
        <end position="747"/>
    </location>
</feature>
<evidence type="ECO:0000256" key="3">
    <source>
        <dbReference type="ARBA" id="ARBA00006059"/>
    </source>
</evidence>
<gene>
    <name evidence="14" type="ORF">RI129_008084</name>
</gene>
<comment type="caution">
    <text evidence="14">The sequence shown here is derived from an EMBL/GenBank/DDBJ whole genome shotgun (WGS) entry which is preliminary data.</text>
</comment>
<evidence type="ECO:0000313" key="15">
    <source>
        <dbReference type="Proteomes" id="UP001329430"/>
    </source>
</evidence>
<keyword evidence="8" id="KW-0970">Cilium biogenesis/degradation</keyword>
<dbReference type="AlphaFoldDB" id="A0AAN7VIS1"/>
<evidence type="ECO:0000256" key="9">
    <source>
        <dbReference type="ARBA" id="ARBA00023069"/>
    </source>
</evidence>
<evidence type="ECO:0008006" key="16">
    <source>
        <dbReference type="Google" id="ProtNLM"/>
    </source>
</evidence>
<sequence length="783" mass="88027">MYLLSDVHFWSTFEDIIIKHVDFSAFKYFTRKEGSDQLLYKSKRLYCQERGIVWHPTNKRPFKVKDRLKELEEYLLQSKVICTSCERNNFQLLLANGLLVHIAVNLTTCDITNILFNKSLAAKVQTELICHGAIDKEQIACISTDGRIFCQGGMWREGWVIESGAKKKIDLYNELLCVWGGVNAEKPQPWSPLAKDHQRANLLLYWVGCRGPELFAYKKTEGEPISVIISKTLNKSLISIEQKVSLRGAVSIEVNVLEATPNLLKRTSVISVPLQTQISCCSLSNNESRLLLGCIDGSVALLDRISGATQIIKSSIIPTYAIWHMCDAIAAISNEKGQLQYYDTALNRINTQLNAEEGISIPLLDLSSYFNLQPNLSTISWGSCGVMVIFEHGPLVMVTHLDGTLTFASLAQQYVKTGKIKKAIGLLLSWDWDEQFFGVLQSIILSLLKSPLTDEISESLQKALSCFYSPVVRLNSEIRDKYEGRIVALTRRFFHQLVRYKMFETAFLLAVDIGHHDLFMDLYYCALKMDEKEMAAAARAHASAILSKCSSEGSCCSQSSCSQCSETYTDESNESGIHEKPPTVHDHISAYTHSDNYLTTNFNEPSEPIPYSLTKLDRKDFPQPTRLLHNFAEIQAPPLPIAPSFNTHYAVRNPPRPLIPKPQMVRERVWTYNPPPPPQIQTAIPPITLSSTQQSTQPAASGKKPPAKVKFSDTVTAFIVPEIKRPPRPPPPPHITDPQRELADSLPLCHPNEDYLKDFTPVRHESDDPITKPKIKVVHFGVV</sequence>
<organism evidence="14 15">
    <name type="scientific">Pyrocoelia pectoralis</name>
    <dbReference type="NCBI Taxonomy" id="417401"/>
    <lineage>
        <taxon>Eukaryota</taxon>
        <taxon>Metazoa</taxon>
        <taxon>Ecdysozoa</taxon>
        <taxon>Arthropoda</taxon>
        <taxon>Hexapoda</taxon>
        <taxon>Insecta</taxon>
        <taxon>Pterygota</taxon>
        <taxon>Neoptera</taxon>
        <taxon>Endopterygota</taxon>
        <taxon>Coleoptera</taxon>
        <taxon>Polyphaga</taxon>
        <taxon>Elateriformia</taxon>
        <taxon>Elateroidea</taxon>
        <taxon>Lampyridae</taxon>
        <taxon>Lampyrinae</taxon>
        <taxon>Pyrocoelia</taxon>
    </lineage>
</organism>
<evidence type="ECO:0000256" key="7">
    <source>
        <dbReference type="ARBA" id="ARBA00022737"/>
    </source>
</evidence>
<keyword evidence="7" id="KW-0677">Repeat</keyword>
<evidence type="ECO:0000256" key="11">
    <source>
        <dbReference type="ARBA" id="ARBA00023212"/>
    </source>
</evidence>
<evidence type="ECO:0000256" key="5">
    <source>
        <dbReference type="ARBA" id="ARBA00022490"/>
    </source>
</evidence>
<keyword evidence="6" id="KW-0853">WD repeat</keyword>
<dbReference type="Proteomes" id="UP001329430">
    <property type="component" value="Chromosome 5"/>
</dbReference>
<dbReference type="GO" id="GO:0044782">
    <property type="term" value="P:cilium organization"/>
    <property type="evidence" value="ECO:0007669"/>
    <property type="project" value="TreeGrafter"/>
</dbReference>
<dbReference type="GO" id="GO:0005886">
    <property type="term" value="C:plasma membrane"/>
    <property type="evidence" value="ECO:0007669"/>
    <property type="project" value="UniProtKB-SubCell"/>
</dbReference>
<keyword evidence="5" id="KW-0963">Cytoplasm</keyword>
<proteinExistence type="inferred from homology"/>
<dbReference type="GO" id="GO:0097541">
    <property type="term" value="C:axonemal basal plate"/>
    <property type="evidence" value="ECO:0007669"/>
    <property type="project" value="TreeGrafter"/>
</dbReference>
<evidence type="ECO:0000256" key="10">
    <source>
        <dbReference type="ARBA" id="ARBA00023136"/>
    </source>
</evidence>
<evidence type="ECO:0000256" key="4">
    <source>
        <dbReference type="ARBA" id="ARBA00022475"/>
    </source>
</evidence>
<dbReference type="PANTHER" id="PTHR13667:SF5">
    <property type="entry name" value="WD REPEAT-CONTAINING AND PLANAR CELL POLARITY EFFECTOR PROTEIN FRITZ HOMOLOG"/>
    <property type="match status" value="1"/>
</dbReference>
<reference evidence="14 15" key="1">
    <citation type="journal article" date="2024" name="Insects">
        <title>An Improved Chromosome-Level Genome Assembly of the Firefly Pyrocoelia pectoralis.</title>
        <authorList>
            <person name="Fu X."/>
            <person name="Meyer-Rochow V.B."/>
            <person name="Ballantyne L."/>
            <person name="Zhu X."/>
        </authorList>
    </citation>
    <scope>NUCLEOTIDE SEQUENCE [LARGE SCALE GENOMIC DNA]</scope>
    <source>
        <strain evidence="14">XCY_ONT2</strain>
    </source>
</reference>
<feature type="compositionally biased region" description="Low complexity" evidence="13">
    <location>
        <begin position="689"/>
        <end position="698"/>
    </location>
</feature>
<name>A0AAN7VIS1_9COLE</name>
<keyword evidence="12" id="KW-0966">Cell projection</keyword>
<comment type="similarity">
    <text evidence="3">Belongs to the WD repeat fritz family.</text>
</comment>
<comment type="subcellular location">
    <subcellularLocation>
        <location evidence="1">Cell membrane</location>
    </subcellularLocation>
    <subcellularLocation>
        <location evidence="2">Cytoplasm</location>
        <location evidence="2">Cytoskeleton</location>
        <location evidence="2">Cilium axoneme</location>
    </subcellularLocation>
</comment>
<dbReference type="InterPro" id="IPR024511">
    <property type="entry name" value="Frtz"/>
</dbReference>